<name>A0A2H0RF07_9BACT</name>
<protein>
    <submittedName>
        <fullName evidence="1">Uncharacterized protein</fullName>
    </submittedName>
</protein>
<proteinExistence type="predicted"/>
<gene>
    <name evidence="1" type="ORF">COV10_01000</name>
</gene>
<reference evidence="1 2" key="1">
    <citation type="submission" date="2017-09" db="EMBL/GenBank/DDBJ databases">
        <title>Depth-based differentiation of microbial function through sediment-hosted aquifers and enrichment of novel symbionts in the deep terrestrial subsurface.</title>
        <authorList>
            <person name="Probst A.J."/>
            <person name="Ladd B."/>
            <person name="Jarett J.K."/>
            <person name="Geller-Mcgrath D.E."/>
            <person name="Sieber C.M."/>
            <person name="Emerson J.B."/>
            <person name="Anantharaman K."/>
            <person name="Thomas B.C."/>
            <person name="Malmstrom R."/>
            <person name="Stieglmeier M."/>
            <person name="Klingl A."/>
            <person name="Woyke T."/>
            <person name="Ryan C.M."/>
            <person name="Banfield J.F."/>
        </authorList>
    </citation>
    <scope>NUCLEOTIDE SEQUENCE [LARGE SCALE GENOMIC DNA]</scope>
    <source>
        <strain evidence="1">CG10_big_fil_rev_8_21_14_0_10_51_16</strain>
    </source>
</reference>
<dbReference type="EMBL" id="PCYI01000006">
    <property type="protein sequence ID" value="PIR45088.1"/>
    <property type="molecule type" value="Genomic_DNA"/>
</dbReference>
<comment type="caution">
    <text evidence="1">The sequence shown here is derived from an EMBL/GenBank/DDBJ whole genome shotgun (WGS) entry which is preliminary data.</text>
</comment>
<sequence>MKSFNTSILKEAMELLEQATQMTQERGVRVGDIIAHPTDPNTWMVVAIKDGLAIVRRAKRAKSILVYRKFPVKELFDLEILYHLASEYDGVDQCPACEIAAHDGSQDFEVDESSIPDGAPVN</sequence>
<accession>A0A2H0RF07</accession>
<evidence type="ECO:0000313" key="2">
    <source>
        <dbReference type="Proteomes" id="UP000228767"/>
    </source>
</evidence>
<evidence type="ECO:0000313" key="1">
    <source>
        <dbReference type="EMBL" id="PIR45088.1"/>
    </source>
</evidence>
<dbReference type="AlphaFoldDB" id="A0A2H0RF07"/>
<dbReference type="Proteomes" id="UP000228767">
    <property type="component" value="Unassembled WGS sequence"/>
</dbReference>
<organism evidence="1 2">
    <name type="scientific">Candidatus Vogelbacteria bacterium CG10_big_fil_rev_8_21_14_0_10_51_16</name>
    <dbReference type="NCBI Taxonomy" id="1975045"/>
    <lineage>
        <taxon>Bacteria</taxon>
        <taxon>Candidatus Vogeliibacteriota</taxon>
    </lineage>
</organism>